<feature type="domain" description="Major facilitator superfamily (MFS) profile" evidence="9">
    <location>
        <begin position="49"/>
        <end position="505"/>
    </location>
</feature>
<comment type="similarity">
    <text evidence="2 7">Belongs to the major facilitator superfamily. Sugar transporter (TC 2.A.1.1) family.</text>
</comment>
<dbReference type="AlphaFoldDB" id="A0A9W9EK12"/>
<dbReference type="OrthoDB" id="4540492at2759"/>
<keyword evidence="6 8" id="KW-0472">Membrane</keyword>
<dbReference type="PROSITE" id="PS00217">
    <property type="entry name" value="SUGAR_TRANSPORT_2"/>
    <property type="match status" value="1"/>
</dbReference>
<keyword evidence="3 7" id="KW-0813">Transport</keyword>
<organism evidence="10 11">
    <name type="scientific">Penicillium angulare</name>
    <dbReference type="NCBI Taxonomy" id="116970"/>
    <lineage>
        <taxon>Eukaryota</taxon>
        <taxon>Fungi</taxon>
        <taxon>Dikarya</taxon>
        <taxon>Ascomycota</taxon>
        <taxon>Pezizomycotina</taxon>
        <taxon>Eurotiomycetes</taxon>
        <taxon>Eurotiomycetidae</taxon>
        <taxon>Eurotiales</taxon>
        <taxon>Aspergillaceae</taxon>
        <taxon>Penicillium</taxon>
    </lineage>
</organism>
<evidence type="ECO:0000313" key="10">
    <source>
        <dbReference type="EMBL" id="KAJ5083268.1"/>
    </source>
</evidence>
<sequence length="522" mass="55707">MAPLKWGLPCELSSISQLRQHRGPPIVSVRNMPSGQPRKLGITPYLVFLVLIATLGPFQFGYHLAELNAPQAVITCEKKRISTNAGTNALQHLPQCISMNSSQFGLVSSIYTLGGFIGSLLAGPFSSKSGRRLALRAASLFLIAGPLAESLAPGIPLLALGRLLSGVGSGAVVVVGPIYISEVAPLHSRGLFGVCTQVMVNVGILVSQVLGYFWSHDSMWRLILAAASIVAVLGLAGLFMVPESPIWLVKNHQRGQARHVLKRIRGSDADIDAEIETWSNSITAPISSEEESLLPSSNDENQTSKQESITMLQAVQDPYYRPAIVAVVACMLAQQFTGINSLIMYSVSLLQSILPTGAALLTIMTSVINLVATVVCMPLPDRIGRRTCLLLSISGIGCSSVLLALGFALNQKILSAMACLLFVASFALGLGPVPFILPSELAGPEAVGATQSWGQAINWMATFVVAQFFPMVNDALGGQGKVYWIFAAIAAISGLVIYRVLPETKGKSSVDEVWGRMDRRQD</sequence>
<feature type="transmembrane region" description="Helical" evidence="8">
    <location>
        <begin position="388"/>
        <end position="407"/>
    </location>
</feature>
<evidence type="ECO:0000313" key="11">
    <source>
        <dbReference type="Proteomes" id="UP001149165"/>
    </source>
</evidence>
<dbReference type="GO" id="GO:0016020">
    <property type="term" value="C:membrane"/>
    <property type="evidence" value="ECO:0007669"/>
    <property type="project" value="UniProtKB-SubCell"/>
</dbReference>
<dbReference type="PROSITE" id="PS50850">
    <property type="entry name" value="MFS"/>
    <property type="match status" value="1"/>
</dbReference>
<feature type="transmembrane region" description="Helical" evidence="8">
    <location>
        <begin position="353"/>
        <end position="376"/>
    </location>
</feature>
<evidence type="ECO:0000259" key="9">
    <source>
        <dbReference type="PROSITE" id="PS50850"/>
    </source>
</evidence>
<gene>
    <name evidence="10" type="ORF">N7456_012695</name>
</gene>
<feature type="transmembrane region" description="Helical" evidence="8">
    <location>
        <begin position="482"/>
        <end position="501"/>
    </location>
</feature>
<evidence type="ECO:0000256" key="5">
    <source>
        <dbReference type="ARBA" id="ARBA00022989"/>
    </source>
</evidence>
<name>A0A9W9EK12_9EURO</name>
<comment type="subcellular location">
    <subcellularLocation>
        <location evidence="1">Membrane</location>
        <topology evidence="1">Multi-pass membrane protein</topology>
    </subcellularLocation>
</comment>
<dbReference type="EMBL" id="JAPQKH010000008">
    <property type="protein sequence ID" value="KAJ5083268.1"/>
    <property type="molecule type" value="Genomic_DNA"/>
</dbReference>
<dbReference type="GO" id="GO:0015149">
    <property type="term" value="F:hexose transmembrane transporter activity"/>
    <property type="evidence" value="ECO:0007669"/>
    <property type="project" value="TreeGrafter"/>
</dbReference>
<evidence type="ECO:0000256" key="3">
    <source>
        <dbReference type="ARBA" id="ARBA00022448"/>
    </source>
</evidence>
<accession>A0A9W9EK12</accession>
<reference evidence="10" key="1">
    <citation type="submission" date="2022-11" db="EMBL/GenBank/DDBJ databases">
        <authorList>
            <person name="Petersen C."/>
        </authorList>
    </citation>
    <scope>NUCLEOTIDE SEQUENCE</scope>
    <source>
        <strain evidence="10">IBT 30069</strain>
    </source>
</reference>
<feature type="transmembrane region" description="Helical" evidence="8">
    <location>
        <begin position="133"/>
        <end position="152"/>
    </location>
</feature>
<keyword evidence="5 8" id="KW-1133">Transmembrane helix</keyword>
<feature type="transmembrane region" description="Helical" evidence="8">
    <location>
        <begin position="457"/>
        <end position="476"/>
    </location>
</feature>
<dbReference type="InterPro" id="IPR005829">
    <property type="entry name" value="Sugar_transporter_CS"/>
</dbReference>
<dbReference type="PRINTS" id="PR00171">
    <property type="entry name" value="SUGRTRNSPORT"/>
</dbReference>
<feature type="transmembrane region" description="Helical" evidence="8">
    <location>
        <begin position="158"/>
        <end position="179"/>
    </location>
</feature>
<dbReference type="InterPro" id="IPR005828">
    <property type="entry name" value="MFS_sugar_transport-like"/>
</dbReference>
<dbReference type="InterPro" id="IPR020846">
    <property type="entry name" value="MFS_dom"/>
</dbReference>
<evidence type="ECO:0000256" key="7">
    <source>
        <dbReference type="RuleBase" id="RU003346"/>
    </source>
</evidence>
<evidence type="ECO:0000256" key="2">
    <source>
        <dbReference type="ARBA" id="ARBA00010992"/>
    </source>
</evidence>
<evidence type="ECO:0000256" key="1">
    <source>
        <dbReference type="ARBA" id="ARBA00004141"/>
    </source>
</evidence>
<dbReference type="NCBIfam" id="TIGR00879">
    <property type="entry name" value="SP"/>
    <property type="match status" value="1"/>
</dbReference>
<dbReference type="InterPro" id="IPR036259">
    <property type="entry name" value="MFS_trans_sf"/>
</dbReference>
<feature type="transmembrane region" description="Helical" evidence="8">
    <location>
        <begin position="40"/>
        <end position="60"/>
    </location>
</feature>
<comment type="caution">
    <text evidence="10">The sequence shown here is derived from an EMBL/GenBank/DDBJ whole genome shotgun (WGS) entry which is preliminary data.</text>
</comment>
<dbReference type="PANTHER" id="PTHR23503">
    <property type="entry name" value="SOLUTE CARRIER FAMILY 2"/>
    <property type="match status" value="1"/>
</dbReference>
<keyword evidence="4 8" id="KW-0812">Transmembrane</keyword>
<dbReference type="Proteomes" id="UP001149165">
    <property type="component" value="Unassembled WGS sequence"/>
</dbReference>
<evidence type="ECO:0000256" key="8">
    <source>
        <dbReference type="SAM" id="Phobius"/>
    </source>
</evidence>
<feature type="transmembrane region" description="Helical" evidence="8">
    <location>
        <begin position="103"/>
        <end position="121"/>
    </location>
</feature>
<dbReference type="Gene3D" id="1.20.1250.20">
    <property type="entry name" value="MFS general substrate transporter like domains"/>
    <property type="match status" value="1"/>
</dbReference>
<feature type="transmembrane region" description="Helical" evidence="8">
    <location>
        <begin position="191"/>
        <end position="214"/>
    </location>
</feature>
<dbReference type="SUPFAM" id="SSF103473">
    <property type="entry name" value="MFS general substrate transporter"/>
    <property type="match status" value="1"/>
</dbReference>
<evidence type="ECO:0000256" key="4">
    <source>
        <dbReference type="ARBA" id="ARBA00022692"/>
    </source>
</evidence>
<feature type="transmembrane region" description="Helical" evidence="8">
    <location>
        <begin position="413"/>
        <end position="437"/>
    </location>
</feature>
<dbReference type="Pfam" id="PF00083">
    <property type="entry name" value="Sugar_tr"/>
    <property type="match status" value="1"/>
</dbReference>
<protein>
    <recommendedName>
        <fullName evidence="9">Major facilitator superfamily (MFS) profile domain-containing protein</fullName>
    </recommendedName>
</protein>
<evidence type="ECO:0000256" key="6">
    <source>
        <dbReference type="ARBA" id="ARBA00023136"/>
    </source>
</evidence>
<reference evidence="10" key="2">
    <citation type="journal article" date="2023" name="IMA Fungus">
        <title>Comparative genomic study of the Penicillium genus elucidates a diverse pangenome and 15 lateral gene transfer events.</title>
        <authorList>
            <person name="Petersen C."/>
            <person name="Sorensen T."/>
            <person name="Nielsen M.R."/>
            <person name="Sondergaard T.E."/>
            <person name="Sorensen J.L."/>
            <person name="Fitzpatrick D.A."/>
            <person name="Frisvad J.C."/>
            <person name="Nielsen K.L."/>
        </authorList>
    </citation>
    <scope>NUCLEOTIDE SEQUENCE</scope>
    <source>
        <strain evidence="10">IBT 30069</strain>
    </source>
</reference>
<feature type="transmembrane region" description="Helical" evidence="8">
    <location>
        <begin position="220"/>
        <end position="241"/>
    </location>
</feature>
<dbReference type="InterPro" id="IPR003663">
    <property type="entry name" value="Sugar/inositol_transpt"/>
</dbReference>
<feature type="transmembrane region" description="Helical" evidence="8">
    <location>
        <begin position="323"/>
        <end position="347"/>
    </location>
</feature>
<keyword evidence="11" id="KW-1185">Reference proteome</keyword>
<proteinExistence type="inferred from homology"/>
<dbReference type="InterPro" id="IPR045263">
    <property type="entry name" value="GLUT"/>
</dbReference>
<dbReference type="PANTHER" id="PTHR23503:SF8">
    <property type="entry name" value="FACILITATED GLUCOSE TRANSPORTER PROTEIN 1"/>
    <property type="match status" value="1"/>
</dbReference>